<dbReference type="SMART" id="SM00320">
    <property type="entry name" value="WD40"/>
    <property type="match status" value="4"/>
</dbReference>
<dbReference type="PROSITE" id="PS50294">
    <property type="entry name" value="WD_REPEATS_REGION"/>
    <property type="match status" value="1"/>
</dbReference>
<dbReference type="AlphaFoldDB" id="A0A024GUK7"/>
<dbReference type="Pfam" id="PF00400">
    <property type="entry name" value="WD40"/>
    <property type="match status" value="2"/>
</dbReference>
<evidence type="ECO:0000313" key="3">
    <source>
        <dbReference type="EMBL" id="CCI50451.1"/>
    </source>
</evidence>
<dbReference type="InterPro" id="IPR052803">
    <property type="entry name" value="Cilium-Associated_Jouberin"/>
</dbReference>
<feature type="region of interest" description="Disordered" evidence="2">
    <location>
        <begin position="1"/>
        <end position="27"/>
    </location>
</feature>
<dbReference type="GO" id="GO:0044458">
    <property type="term" value="P:motile cilium assembly"/>
    <property type="evidence" value="ECO:0007669"/>
    <property type="project" value="TreeGrafter"/>
</dbReference>
<evidence type="ECO:0000256" key="2">
    <source>
        <dbReference type="SAM" id="MobiDB-lite"/>
    </source>
</evidence>
<name>A0A024GUK7_9STRA</name>
<feature type="compositionally biased region" description="Low complexity" evidence="2">
    <location>
        <begin position="353"/>
        <end position="364"/>
    </location>
</feature>
<evidence type="ECO:0000313" key="4">
    <source>
        <dbReference type="Proteomes" id="UP000053237"/>
    </source>
</evidence>
<comment type="caution">
    <text evidence="3">The sequence shown here is derived from an EMBL/GenBank/DDBJ whole genome shotgun (WGS) entry which is preliminary data.</text>
</comment>
<dbReference type="PROSITE" id="PS50082">
    <property type="entry name" value="WD_REPEATS_2"/>
    <property type="match status" value="2"/>
</dbReference>
<dbReference type="EMBL" id="CAIX01000509">
    <property type="protein sequence ID" value="CCI50451.1"/>
    <property type="molecule type" value="Genomic_DNA"/>
</dbReference>
<dbReference type="Proteomes" id="UP000053237">
    <property type="component" value="Unassembled WGS sequence"/>
</dbReference>
<dbReference type="InterPro" id="IPR015943">
    <property type="entry name" value="WD40/YVTN_repeat-like_dom_sf"/>
</dbReference>
<dbReference type="InParanoid" id="A0A024GUK7"/>
<protein>
    <submittedName>
        <fullName evidence="3">Uncharacterized protein</fullName>
    </submittedName>
</protein>
<organism evidence="3 4">
    <name type="scientific">Albugo candida</name>
    <dbReference type="NCBI Taxonomy" id="65357"/>
    <lineage>
        <taxon>Eukaryota</taxon>
        <taxon>Sar</taxon>
        <taxon>Stramenopiles</taxon>
        <taxon>Oomycota</taxon>
        <taxon>Peronosporomycetes</taxon>
        <taxon>Albuginales</taxon>
        <taxon>Albuginaceae</taxon>
        <taxon>Albugo</taxon>
    </lineage>
</organism>
<proteinExistence type="predicted"/>
<dbReference type="GO" id="GO:0036064">
    <property type="term" value="C:ciliary basal body"/>
    <property type="evidence" value="ECO:0007669"/>
    <property type="project" value="TreeGrafter"/>
</dbReference>
<feature type="repeat" description="WD" evidence="1">
    <location>
        <begin position="513"/>
        <end position="533"/>
    </location>
</feature>
<dbReference type="SUPFAM" id="SSF50978">
    <property type="entry name" value="WD40 repeat-like"/>
    <property type="match status" value="1"/>
</dbReference>
<dbReference type="InterPro" id="IPR036322">
    <property type="entry name" value="WD40_repeat_dom_sf"/>
</dbReference>
<sequence length="756" mass="85647">MTTTASATNIEKEGNQSSLQRAQQPIQRSIVRKIEKNNVSMEGTDIRMQTKSSLLDHDATGVAFHHGQVCWKSFMRKLLPCSRWRHDKQSRLLEIRQRLLLQNEHVHHMISTTIQNFCLTNSYVSFHIADMIVPCSRYNYKYEPLSIYLHVLDIVTGHTIHPSERVLSSPSAHANTYLEKAAFVWNVRIDTSIPFEKFLSPQTLVLMEVIHEKHTKNHGNSKPGNPDMMTCRPSDEKQHIAWAFYRVISENGKLKLDTFRDDVFESTNKQPICCQLFHYQQLSQDDLRGYQSQMIASTNNATIPRVYFQFLNQKRTLFPSDLCIFINATDESNLLETQTKNSESVLSNSGQTEAASSNSSDNEASPTIVNLMANCMRGPLKPCLIPHRVLCKLPTGTLSPSCIAFCKNGTYLAAGVYCEQECLLYIYRVSTGQLCSVGHGHQRVIQTIEWNHQSSSMLLTASSDGTARVWSIVCHNSKDRIVHLQSIFQHFPVSCIVFCAIFGEYNDQNFCYTGASDGNIRIWNLQSQQFVGYLSPTKSNDHENEGGCIPAHENAAVHCLRVNEERTQLYSGDSLGRVFVWTNESSSSTSQYFCFNVTKIIDCRLLGGFSIISINLHPRKQNLLLQAHPNVVLELDLRSYLLLNTRYERINCKQFMHQTVFSPDGRYVLIGSDSDVHGGYAISLLGASEEDEEEQNVFLKLMITKAARSSMRNDGPIIPAVAETVNLLKHSEQMRQLSYQTREHLGARISKSHTKA</sequence>
<feature type="repeat" description="WD" evidence="1">
    <location>
        <begin position="438"/>
        <end position="472"/>
    </location>
</feature>
<feature type="compositionally biased region" description="Polar residues" evidence="2">
    <location>
        <begin position="339"/>
        <end position="352"/>
    </location>
</feature>
<gene>
    <name evidence="3" type="ORF">BN9_122250</name>
</gene>
<accession>A0A024GUK7</accession>
<dbReference type="PANTHER" id="PTHR44499:SF1">
    <property type="entry name" value="JOUBERIN"/>
    <property type="match status" value="1"/>
</dbReference>
<feature type="region of interest" description="Disordered" evidence="2">
    <location>
        <begin position="339"/>
        <end position="364"/>
    </location>
</feature>
<dbReference type="STRING" id="65357.A0A024GUK7"/>
<dbReference type="PANTHER" id="PTHR44499">
    <property type="entry name" value="JOUBERIN"/>
    <property type="match status" value="1"/>
</dbReference>
<evidence type="ECO:0000256" key="1">
    <source>
        <dbReference type="PROSITE-ProRule" id="PRU00221"/>
    </source>
</evidence>
<dbReference type="InterPro" id="IPR001680">
    <property type="entry name" value="WD40_rpt"/>
</dbReference>
<dbReference type="Gene3D" id="2.130.10.10">
    <property type="entry name" value="YVTN repeat-like/Quinoprotein amine dehydrogenase"/>
    <property type="match status" value="1"/>
</dbReference>
<reference evidence="3 4" key="1">
    <citation type="submission" date="2012-05" db="EMBL/GenBank/DDBJ databases">
        <title>Recombination and specialization in a pathogen metapopulation.</title>
        <authorList>
            <person name="Gardiner A."/>
            <person name="Kemen E."/>
            <person name="Schultz-Larsen T."/>
            <person name="MacLean D."/>
            <person name="Van Oosterhout C."/>
            <person name="Jones J.D.G."/>
        </authorList>
    </citation>
    <scope>NUCLEOTIDE SEQUENCE [LARGE SCALE GENOMIC DNA]</scope>
    <source>
        <strain evidence="3 4">Ac Nc2</strain>
    </source>
</reference>
<dbReference type="OrthoDB" id="2096344at2759"/>
<keyword evidence="1" id="KW-0853">WD repeat</keyword>
<keyword evidence="4" id="KW-1185">Reference proteome</keyword>